<keyword evidence="3" id="KW-1185">Reference proteome</keyword>
<feature type="transmembrane region" description="Helical" evidence="1">
    <location>
        <begin position="12"/>
        <end position="32"/>
    </location>
</feature>
<sequence length="51" mass="6118">MDTWFYLHLINTFYFVLFMFCVPPVVAALLCWQEIKEYLNTRKGAQNEKQG</sequence>
<reference evidence="2 3" key="1">
    <citation type="submission" date="2019-09" db="EMBL/GenBank/DDBJ databases">
        <title>Draft genome sequence of Bacillus sp. JC-7.</title>
        <authorList>
            <person name="Tanaka N."/>
            <person name="Shiwa Y."/>
            <person name="Fujita N."/>
            <person name="Tanasupawat S."/>
        </authorList>
    </citation>
    <scope>NUCLEOTIDE SEQUENCE [LARGE SCALE GENOMIC DNA]</scope>
    <source>
        <strain evidence="2 3">JC-7</strain>
    </source>
</reference>
<dbReference type="Proteomes" id="UP000391919">
    <property type="component" value="Unassembled WGS sequence"/>
</dbReference>
<protein>
    <submittedName>
        <fullName evidence="2">Uncharacterized protein</fullName>
    </submittedName>
</protein>
<organism evidence="2 3">
    <name type="scientific">Weizmannia acidilactici</name>
    <dbReference type="NCBI Taxonomy" id="2607726"/>
    <lineage>
        <taxon>Bacteria</taxon>
        <taxon>Bacillati</taxon>
        <taxon>Bacillota</taxon>
        <taxon>Bacilli</taxon>
        <taxon>Bacillales</taxon>
        <taxon>Bacillaceae</taxon>
        <taxon>Heyndrickxia</taxon>
    </lineage>
</organism>
<evidence type="ECO:0000256" key="1">
    <source>
        <dbReference type="SAM" id="Phobius"/>
    </source>
</evidence>
<dbReference type="EMBL" id="BKZQ01000021">
    <property type="protein sequence ID" value="GER70497.1"/>
    <property type="molecule type" value="Genomic_DNA"/>
</dbReference>
<gene>
    <name evidence="2" type="ORF">BpJC7_18000</name>
</gene>
<comment type="caution">
    <text evidence="2">The sequence shown here is derived from an EMBL/GenBank/DDBJ whole genome shotgun (WGS) entry which is preliminary data.</text>
</comment>
<keyword evidence="1" id="KW-0812">Transmembrane</keyword>
<keyword evidence="1" id="KW-0472">Membrane</keyword>
<keyword evidence="1" id="KW-1133">Transmembrane helix</keyword>
<evidence type="ECO:0000313" key="3">
    <source>
        <dbReference type="Proteomes" id="UP000391919"/>
    </source>
</evidence>
<dbReference type="AlphaFoldDB" id="A0A5J4JJG6"/>
<name>A0A5J4JJG6_9BACI</name>
<proteinExistence type="predicted"/>
<evidence type="ECO:0000313" key="2">
    <source>
        <dbReference type="EMBL" id="GER70497.1"/>
    </source>
</evidence>
<accession>A0A5J4JJG6</accession>